<dbReference type="GO" id="GO:0031640">
    <property type="term" value="P:killing of cells of another organism"/>
    <property type="evidence" value="ECO:0007669"/>
    <property type="project" value="UniProtKB-KW"/>
</dbReference>
<keyword evidence="3 6" id="KW-0081">Bacteriolytic enzyme</keyword>
<keyword evidence="5 6" id="KW-0326">Glycosidase</keyword>
<keyword evidence="7" id="KW-1133">Transmembrane helix</keyword>
<evidence type="ECO:0000256" key="3">
    <source>
        <dbReference type="ARBA" id="ARBA00022638"/>
    </source>
</evidence>
<name>A0A6A4RCT7_9RHOB</name>
<dbReference type="PANTHER" id="PTHR38107">
    <property type="match status" value="1"/>
</dbReference>
<sequence length="240" mass="26029">MKLIEDWKQVLSGAWSVRLMVIAAVVSALGVFLSIVSSNLLGWNPIWFAVVASVFNVLAIPARVIMQEGIKTFKCFRNDESGVVGRRGAVAGASAGVVMALATPFIVQWEGVRLEAYKDIVGVETICFGDTHGVRLGDTATMDECVSRLQDDVERFYADIAGCMTNPEIPAGVQASMLELAFNVGSPKVCRSTMMRMANAGDYPGACNELRKWVLAGGRRIQGLSNRRADSKRSLCLRHA</sequence>
<dbReference type="GO" id="GO:0016998">
    <property type="term" value="P:cell wall macromolecule catabolic process"/>
    <property type="evidence" value="ECO:0007669"/>
    <property type="project" value="InterPro"/>
</dbReference>
<dbReference type="GO" id="GO:0003796">
    <property type="term" value="F:lysozyme activity"/>
    <property type="evidence" value="ECO:0007669"/>
    <property type="project" value="UniProtKB-EC"/>
</dbReference>
<evidence type="ECO:0000256" key="2">
    <source>
        <dbReference type="ARBA" id="ARBA00022529"/>
    </source>
</evidence>
<accession>A0A6A4RCT7</accession>
<dbReference type="InterPro" id="IPR051018">
    <property type="entry name" value="Bacteriophage_GH24"/>
</dbReference>
<dbReference type="SUPFAM" id="SSF53955">
    <property type="entry name" value="Lysozyme-like"/>
    <property type="match status" value="1"/>
</dbReference>
<dbReference type="Pfam" id="PF00959">
    <property type="entry name" value="Phage_lysozyme"/>
    <property type="match status" value="1"/>
</dbReference>
<dbReference type="EC" id="3.2.1.17" evidence="6"/>
<dbReference type="Gene3D" id="1.10.530.40">
    <property type="match status" value="1"/>
</dbReference>
<evidence type="ECO:0000256" key="6">
    <source>
        <dbReference type="RuleBase" id="RU003788"/>
    </source>
</evidence>
<evidence type="ECO:0000256" key="5">
    <source>
        <dbReference type="ARBA" id="ARBA00023295"/>
    </source>
</evidence>
<evidence type="ECO:0000256" key="7">
    <source>
        <dbReference type="SAM" id="Phobius"/>
    </source>
</evidence>
<reference evidence="8 9" key="1">
    <citation type="submission" date="2019-12" db="EMBL/GenBank/DDBJ databases">
        <authorList>
            <person name="Zhang Y.-J."/>
        </authorList>
    </citation>
    <scope>NUCLEOTIDE SEQUENCE [LARGE SCALE GENOMIC DNA]</scope>
    <source>
        <strain evidence="8 9">H18S-6</strain>
    </source>
</reference>
<organism evidence="8 9">
    <name type="scientific">Parasedimentitalea maritima</name>
    <dbReference type="NCBI Taxonomy" id="2578117"/>
    <lineage>
        <taxon>Bacteria</taxon>
        <taxon>Pseudomonadati</taxon>
        <taxon>Pseudomonadota</taxon>
        <taxon>Alphaproteobacteria</taxon>
        <taxon>Rhodobacterales</taxon>
        <taxon>Paracoccaceae</taxon>
        <taxon>Parasedimentitalea</taxon>
    </lineage>
</organism>
<comment type="caution">
    <text evidence="8">The sequence shown here is derived from an EMBL/GenBank/DDBJ whole genome shotgun (WGS) entry which is preliminary data.</text>
</comment>
<feature type="transmembrane region" description="Helical" evidence="7">
    <location>
        <begin position="46"/>
        <end position="66"/>
    </location>
</feature>
<dbReference type="HAMAP" id="MF_04110">
    <property type="entry name" value="ENDOLYSIN_T4"/>
    <property type="match status" value="1"/>
</dbReference>
<dbReference type="PANTHER" id="PTHR38107:SF3">
    <property type="entry name" value="LYSOZYME RRRD-RELATED"/>
    <property type="match status" value="1"/>
</dbReference>
<dbReference type="InterPro" id="IPR023346">
    <property type="entry name" value="Lysozyme-like_dom_sf"/>
</dbReference>
<dbReference type="InterPro" id="IPR002196">
    <property type="entry name" value="Glyco_hydro_24"/>
</dbReference>
<dbReference type="Proteomes" id="UP000441586">
    <property type="component" value="Unassembled WGS sequence"/>
</dbReference>
<evidence type="ECO:0000313" key="8">
    <source>
        <dbReference type="EMBL" id="KAE9627945.1"/>
    </source>
</evidence>
<dbReference type="AlphaFoldDB" id="A0A6A4RCT7"/>
<dbReference type="InterPro" id="IPR057700">
    <property type="entry name" value="DUF7940"/>
</dbReference>
<feature type="transmembrane region" description="Helical" evidence="7">
    <location>
        <begin position="21"/>
        <end position="40"/>
    </location>
</feature>
<keyword evidence="4 6" id="KW-0378">Hydrolase</keyword>
<dbReference type="CDD" id="cd16900">
    <property type="entry name" value="endolysin_R21-like"/>
    <property type="match status" value="1"/>
</dbReference>
<keyword evidence="7" id="KW-0812">Transmembrane</keyword>
<comment type="similarity">
    <text evidence="6">Belongs to the glycosyl hydrolase 24 family.</text>
</comment>
<dbReference type="GO" id="GO:0009253">
    <property type="term" value="P:peptidoglycan catabolic process"/>
    <property type="evidence" value="ECO:0007669"/>
    <property type="project" value="InterPro"/>
</dbReference>
<proteinExistence type="inferred from homology"/>
<dbReference type="Pfam" id="PF25612">
    <property type="entry name" value="DUF7940"/>
    <property type="match status" value="1"/>
</dbReference>
<dbReference type="InterPro" id="IPR023347">
    <property type="entry name" value="Lysozyme_dom_sf"/>
</dbReference>
<keyword evidence="2 6" id="KW-0929">Antimicrobial</keyword>
<gene>
    <name evidence="8" type="ORF">GP644_17795</name>
</gene>
<feature type="transmembrane region" description="Helical" evidence="7">
    <location>
        <begin position="87"/>
        <end position="107"/>
    </location>
</feature>
<evidence type="ECO:0000256" key="4">
    <source>
        <dbReference type="ARBA" id="ARBA00022801"/>
    </source>
</evidence>
<dbReference type="GO" id="GO:0042742">
    <property type="term" value="P:defense response to bacterium"/>
    <property type="evidence" value="ECO:0007669"/>
    <property type="project" value="UniProtKB-KW"/>
</dbReference>
<comment type="catalytic activity">
    <reaction evidence="1 6">
        <text>Hydrolysis of (1-&gt;4)-beta-linkages between N-acetylmuramic acid and N-acetyl-D-glucosamine residues in a peptidoglycan and between N-acetyl-D-glucosamine residues in chitodextrins.</text>
        <dbReference type="EC" id="3.2.1.17"/>
    </reaction>
</comment>
<dbReference type="EMBL" id="WSFO01000011">
    <property type="protein sequence ID" value="KAE9627945.1"/>
    <property type="molecule type" value="Genomic_DNA"/>
</dbReference>
<dbReference type="InterPro" id="IPR034690">
    <property type="entry name" value="Endolysin_T4_type"/>
</dbReference>
<dbReference type="RefSeq" id="WP_158980666.1">
    <property type="nucleotide sequence ID" value="NZ_WSFO01000011.1"/>
</dbReference>
<protein>
    <recommendedName>
        <fullName evidence="6">Lysozyme</fullName>
        <ecNumber evidence="6">3.2.1.17</ecNumber>
    </recommendedName>
</protein>
<evidence type="ECO:0000256" key="1">
    <source>
        <dbReference type="ARBA" id="ARBA00000632"/>
    </source>
</evidence>
<keyword evidence="7" id="KW-0472">Membrane</keyword>
<evidence type="ECO:0000313" key="9">
    <source>
        <dbReference type="Proteomes" id="UP000441586"/>
    </source>
</evidence>